<dbReference type="GO" id="GO:0003886">
    <property type="term" value="F:DNA (cytosine-5-)-methyltransferase activity"/>
    <property type="evidence" value="ECO:0007669"/>
    <property type="project" value="UniProtKB-EC"/>
</dbReference>
<evidence type="ECO:0000256" key="7">
    <source>
        <dbReference type="RuleBase" id="RU000417"/>
    </source>
</evidence>
<dbReference type="EMBL" id="AP006627">
    <property type="protein sequence ID" value="BAD65383.1"/>
    <property type="molecule type" value="Genomic_DNA"/>
</dbReference>
<dbReference type="InterPro" id="IPR029063">
    <property type="entry name" value="SAM-dependent_MTases_sf"/>
</dbReference>
<evidence type="ECO:0000313" key="10">
    <source>
        <dbReference type="Proteomes" id="UP000001168"/>
    </source>
</evidence>
<dbReference type="PRINTS" id="PR00105">
    <property type="entry name" value="C5METTRFRASE"/>
</dbReference>
<dbReference type="PROSITE" id="PS51679">
    <property type="entry name" value="SAM_MT_C5"/>
    <property type="match status" value="1"/>
</dbReference>
<keyword evidence="2 5" id="KW-0808">Transferase</keyword>
<keyword evidence="10" id="KW-1185">Reference proteome</keyword>
<keyword evidence="3 5" id="KW-0949">S-adenosyl-L-methionine</keyword>
<dbReference type="KEGG" id="bcl:ABC2849"/>
<feature type="compositionally biased region" description="Basic and acidic residues" evidence="8">
    <location>
        <begin position="168"/>
        <end position="195"/>
    </location>
</feature>
<dbReference type="REBASE" id="10783">
    <property type="entry name" value="M.BclKORF2849P"/>
</dbReference>
<organism evidence="9 10">
    <name type="scientific">Shouchella clausii (strain KSM-K16)</name>
    <name type="common">Alkalihalobacillus clausii</name>
    <dbReference type="NCBI Taxonomy" id="66692"/>
    <lineage>
        <taxon>Bacteria</taxon>
        <taxon>Bacillati</taxon>
        <taxon>Bacillota</taxon>
        <taxon>Bacilli</taxon>
        <taxon>Bacillales</taxon>
        <taxon>Bacillaceae</taxon>
        <taxon>Shouchella</taxon>
    </lineage>
</organism>
<dbReference type="AlphaFoldDB" id="Q5WE27"/>
<reference evidence="10" key="4">
    <citation type="submission" date="2003-10" db="EMBL/GenBank/DDBJ databases">
        <title>The complete genome sequence of the alkaliphilic Bacillus clausii KSM-K16.</title>
        <authorList>
            <person name="Takaki Y."/>
            <person name="Kageyama Y."/>
            <person name="Shimamura S."/>
            <person name="Suzuki H."/>
            <person name="Nishi S."/>
            <person name="Hatada Y."/>
            <person name="Kawai S."/>
            <person name="Ito S."/>
            <person name="Horikoshi K."/>
        </authorList>
    </citation>
    <scope>NUCLEOTIDE SEQUENCE [LARGE SCALE GENOMIC DNA]</scope>
    <source>
        <strain evidence="10">KSM-K16</strain>
    </source>
</reference>
<dbReference type="NCBIfam" id="TIGR00675">
    <property type="entry name" value="dcm"/>
    <property type="match status" value="1"/>
</dbReference>
<accession>Q5WE27</accession>
<keyword evidence="4" id="KW-0680">Restriction system</keyword>
<dbReference type="Pfam" id="PF00145">
    <property type="entry name" value="DNA_methylase"/>
    <property type="match status" value="1"/>
</dbReference>
<reference evidence="9 10" key="1">
    <citation type="journal article" date="1994" name="J. Ferment. Bioeng.">
        <title>Molecular cloning and nucleotide sequence of the gene for an alkaline protease from the alkalophilic Bacillus sp. KSM-K16.</title>
        <authorList>
            <person name="Hakamada Y."/>
            <person name="Kobayashi T."/>
            <person name="Hitomi J."/>
            <person name="Kawai S."/>
            <person name="Ito S."/>
        </authorList>
    </citation>
    <scope>NUCLEOTIDE SEQUENCE [LARGE SCALE GENOMIC DNA]</scope>
    <source>
        <strain evidence="9 10">KSM-K16</strain>
    </source>
</reference>
<sequence>MKSIELFAGIGGIALAAEWAGIETVAFCEREPFCQKILNKHWPDVPIFDDIKTLDKKALEERGIDVGAIELITGGFPCQPYSVAGKRKGTEDDRDLWPEMFRIIEEIRPTWVVGENVANFANMELDRTLFDLESIGYKGRAFVLPAAAVEAPHERMRTFIVSHSNSVRRNDRGNNRQERQIQGERHRNDKKNQPEWFGRLDRAREVRAVFPNTNVERKGENYNQQFTGFCEEHRGRWAVEPDVGRVAHGVSNRVDRIKGLGNAVVPQQIYPIFETIMKIERGEITC</sequence>
<dbReference type="RefSeq" id="WP_011247691.1">
    <property type="nucleotide sequence ID" value="NC_006582.1"/>
</dbReference>
<dbReference type="GO" id="GO:0009307">
    <property type="term" value="P:DNA restriction-modification system"/>
    <property type="evidence" value="ECO:0007669"/>
    <property type="project" value="UniProtKB-KW"/>
</dbReference>
<dbReference type="PANTHER" id="PTHR46098">
    <property type="entry name" value="TRNA (CYTOSINE(38)-C(5))-METHYLTRANSFERASE"/>
    <property type="match status" value="1"/>
</dbReference>
<dbReference type="eggNOG" id="COG0270">
    <property type="taxonomic scope" value="Bacteria"/>
</dbReference>
<dbReference type="Proteomes" id="UP000001168">
    <property type="component" value="Chromosome"/>
</dbReference>
<dbReference type="InterPro" id="IPR018117">
    <property type="entry name" value="C5_DNA_meth_AS"/>
</dbReference>
<reference evidence="9 10" key="2">
    <citation type="journal article" date="1995" name="Appl. Microbiol. Biotechnol.">
        <title>Purification and properties of an alkaline protease from alkalophilic Bacillus sp. KSM-K16.</title>
        <authorList>
            <person name="Kobayashi T."/>
            <person name="Hakamada Y."/>
            <person name="Adachi S."/>
            <person name="Hitomi J."/>
            <person name="Yoshimatsu T."/>
            <person name="Koike K."/>
            <person name="Kawai S."/>
            <person name="Ito S."/>
        </authorList>
    </citation>
    <scope>NUCLEOTIDE SEQUENCE [LARGE SCALE GENOMIC DNA]</scope>
    <source>
        <strain evidence="9 10">KSM-K16</strain>
    </source>
</reference>
<evidence type="ECO:0000313" key="9">
    <source>
        <dbReference type="EMBL" id="BAD65383.1"/>
    </source>
</evidence>
<dbReference type="Gene3D" id="3.40.50.150">
    <property type="entry name" value="Vaccinia Virus protein VP39"/>
    <property type="match status" value="1"/>
</dbReference>
<protein>
    <recommendedName>
        <fullName evidence="7">Cytosine-specific methyltransferase</fullName>
        <ecNumber evidence="7">2.1.1.37</ecNumber>
    </recommendedName>
</protein>
<evidence type="ECO:0000256" key="1">
    <source>
        <dbReference type="ARBA" id="ARBA00022603"/>
    </source>
</evidence>
<comment type="catalytic activity">
    <reaction evidence="7">
        <text>a 2'-deoxycytidine in DNA + S-adenosyl-L-methionine = a 5-methyl-2'-deoxycytidine in DNA + S-adenosyl-L-homocysteine + H(+)</text>
        <dbReference type="Rhea" id="RHEA:13681"/>
        <dbReference type="Rhea" id="RHEA-COMP:11369"/>
        <dbReference type="Rhea" id="RHEA-COMP:11370"/>
        <dbReference type="ChEBI" id="CHEBI:15378"/>
        <dbReference type="ChEBI" id="CHEBI:57856"/>
        <dbReference type="ChEBI" id="CHEBI:59789"/>
        <dbReference type="ChEBI" id="CHEBI:85452"/>
        <dbReference type="ChEBI" id="CHEBI:85454"/>
        <dbReference type="EC" id="2.1.1.37"/>
    </reaction>
</comment>
<dbReference type="InterPro" id="IPR001525">
    <property type="entry name" value="C5_MeTfrase"/>
</dbReference>
<dbReference type="OrthoDB" id="9813719at2"/>
<dbReference type="GO" id="GO:0032259">
    <property type="term" value="P:methylation"/>
    <property type="evidence" value="ECO:0007669"/>
    <property type="project" value="UniProtKB-KW"/>
</dbReference>
<dbReference type="InterPro" id="IPR050750">
    <property type="entry name" value="C5-MTase"/>
</dbReference>
<evidence type="ECO:0000256" key="5">
    <source>
        <dbReference type="PROSITE-ProRule" id="PRU01016"/>
    </source>
</evidence>
<evidence type="ECO:0000256" key="6">
    <source>
        <dbReference type="RuleBase" id="RU000416"/>
    </source>
</evidence>
<proteinExistence type="inferred from homology"/>
<evidence type="ECO:0000256" key="8">
    <source>
        <dbReference type="SAM" id="MobiDB-lite"/>
    </source>
</evidence>
<dbReference type="PANTHER" id="PTHR46098:SF1">
    <property type="entry name" value="TRNA (CYTOSINE(38)-C(5))-METHYLTRANSFERASE"/>
    <property type="match status" value="1"/>
</dbReference>
<dbReference type="SUPFAM" id="SSF53335">
    <property type="entry name" value="S-adenosyl-L-methionine-dependent methyltransferases"/>
    <property type="match status" value="1"/>
</dbReference>
<evidence type="ECO:0000256" key="2">
    <source>
        <dbReference type="ARBA" id="ARBA00022679"/>
    </source>
</evidence>
<dbReference type="HOGENOM" id="CLU_006958_5_1_9"/>
<reference evidence="9 10" key="5">
    <citation type="journal article" date="2007" name="Extremophiles">
        <title>Intragenomic diversity of the V1 regions of 16S rRNA genes in high-alkaline protease-producing Bacillus clausii spp.</title>
        <authorList>
            <person name="Kageyama Y."/>
            <person name="Takaki Y."/>
            <person name="Shimamura S."/>
            <person name="Nishi S."/>
            <person name="Nogi Y."/>
            <person name="Uchimura K."/>
            <person name="Kobayashi T."/>
            <person name="Hitomi J."/>
            <person name="Ozaki K."/>
            <person name="Kawai S."/>
            <person name="Ito S."/>
            <person name="Horikoshi K."/>
        </authorList>
    </citation>
    <scope>NUCLEOTIDE SEQUENCE [LARGE SCALE GENOMIC DNA]</scope>
    <source>
        <strain evidence="9 10">KSM-K16</strain>
    </source>
</reference>
<reference evidence="9 10" key="3">
    <citation type="journal article" date="1997" name="Protein Eng.">
        <title>High-resolution crystal structure of M-protease: phylogeny aided analysis of the high-alkaline adaptation mechanism.</title>
        <authorList>
            <person name="Shirai T."/>
            <person name="Suzuki A."/>
            <person name="Yamane T."/>
            <person name="Ashida T."/>
            <person name="Kobayashi T."/>
            <person name="Ito S."/>
        </authorList>
    </citation>
    <scope>NUCLEOTIDE SEQUENCE [LARGE SCALE GENOMIC DNA]</scope>
    <source>
        <strain evidence="9 10">KSM-K16</strain>
    </source>
</reference>
<dbReference type="EC" id="2.1.1.37" evidence="7"/>
<gene>
    <name evidence="9" type="ordered locus">ABC2849</name>
</gene>
<feature type="active site" evidence="5">
    <location>
        <position position="78"/>
    </location>
</feature>
<evidence type="ECO:0000256" key="4">
    <source>
        <dbReference type="ARBA" id="ARBA00022747"/>
    </source>
</evidence>
<dbReference type="STRING" id="66692.ABC2849"/>
<evidence type="ECO:0000256" key="3">
    <source>
        <dbReference type="ARBA" id="ARBA00022691"/>
    </source>
</evidence>
<name>Q5WE27_SHOC1</name>
<keyword evidence="1 5" id="KW-0489">Methyltransferase</keyword>
<dbReference type="PROSITE" id="PS00094">
    <property type="entry name" value="C5_MTASE_1"/>
    <property type="match status" value="1"/>
</dbReference>
<feature type="region of interest" description="Disordered" evidence="8">
    <location>
        <begin position="161"/>
        <end position="195"/>
    </location>
</feature>
<comment type="similarity">
    <text evidence="5 6">Belongs to the class I-like SAM-binding methyltransferase superfamily. C5-methyltransferase family.</text>
</comment>